<evidence type="ECO:0000313" key="2">
    <source>
        <dbReference type="Proteomes" id="UP001589865"/>
    </source>
</evidence>
<gene>
    <name evidence="1" type="ORF">ACFFGY_22340</name>
</gene>
<reference evidence="1 2" key="1">
    <citation type="submission" date="2024-09" db="EMBL/GenBank/DDBJ databases">
        <authorList>
            <person name="Sun Q."/>
            <person name="Mori K."/>
        </authorList>
    </citation>
    <scope>NUCLEOTIDE SEQUENCE [LARGE SCALE GENOMIC DNA]</scope>
    <source>
        <strain evidence="1 2">TBRC 5777</strain>
    </source>
</reference>
<dbReference type="EMBL" id="JBHLUN010000033">
    <property type="protein sequence ID" value="MFC0410994.1"/>
    <property type="molecule type" value="Genomic_DNA"/>
</dbReference>
<protein>
    <submittedName>
        <fullName evidence="1">Uncharacterized protein</fullName>
    </submittedName>
</protein>
<comment type="caution">
    <text evidence="1">The sequence shown here is derived from an EMBL/GenBank/DDBJ whole genome shotgun (WGS) entry which is preliminary data.</text>
</comment>
<dbReference type="InterPro" id="IPR036614">
    <property type="entry name" value="RusA-like_sf"/>
</dbReference>
<keyword evidence="2" id="KW-1185">Reference proteome</keyword>
<name>A0ABV6JZ54_9PROT</name>
<proteinExistence type="predicted"/>
<organism evidence="1 2">
    <name type="scientific">Roseomonas elaeocarpi</name>
    <dbReference type="NCBI Taxonomy" id="907779"/>
    <lineage>
        <taxon>Bacteria</taxon>
        <taxon>Pseudomonadati</taxon>
        <taxon>Pseudomonadota</taxon>
        <taxon>Alphaproteobacteria</taxon>
        <taxon>Acetobacterales</taxon>
        <taxon>Roseomonadaceae</taxon>
        <taxon>Roseomonas</taxon>
    </lineage>
</organism>
<dbReference type="Gene3D" id="3.30.1330.70">
    <property type="entry name" value="Holliday junction resolvase RusA"/>
    <property type="match status" value="1"/>
</dbReference>
<dbReference type="RefSeq" id="WP_377046748.1">
    <property type="nucleotide sequence ID" value="NZ_JBHLUN010000033.1"/>
</dbReference>
<accession>A0ABV6JZ54</accession>
<dbReference type="Proteomes" id="UP001589865">
    <property type="component" value="Unassembled WGS sequence"/>
</dbReference>
<evidence type="ECO:0000313" key="1">
    <source>
        <dbReference type="EMBL" id="MFC0410994.1"/>
    </source>
</evidence>
<sequence length="118" mass="13575">MIPDRPADLTIVLPVPPSTNKLWKPIARGKMAQTVMYEAWKQEAGWAMNRQRASHHEFGRYAMRVAVGTGHDLDNLKAVPDLLQAQRTVINDKDCEALVIVRDRTLTDRQWSVQLWRL</sequence>